<dbReference type="FunFam" id="3.40.50.800:FF:000001">
    <property type="entry name" value="Threonine--tRNA ligase"/>
    <property type="match status" value="1"/>
</dbReference>
<dbReference type="NCBIfam" id="TIGR00418">
    <property type="entry name" value="thrS"/>
    <property type="match status" value="1"/>
</dbReference>
<dbReference type="EC" id="6.1.1.3" evidence="12"/>
<evidence type="ECO:0000256" key="2">
    <source>
        <dbReference type="ARBA" id="ARBA00022555"/>
    </source>
</evidence>
<dbReference type="InterPro" id="IPR006195">
    <property type="entry name" value="aa-tRNA-synth_II"/>
</dbReference>
<evidence type="ECO:0000256" key="6">
    <source>
        <dbReference type="ARBA" id="ARBA00022833"/>
    </source>
</evidence>
<evidence type="ECO:0000256" key="11">
    <source>
        <dbReference type="ARBA" id="ARBA00049515"/>
    </source>
</evidence>
<protein>
    <recommendedName>
        <fullName evidence="12">Threonine--tRNA ligase</fullName>
        <ecNumber evidence="12">6.1.1.3</ecNumber>
    </recommendedName>
    <alternativeName>
        <fullName evidence="12">Threonyl-tRNA synthetase</fullName>
        <shortName evidence="12">ThrRS</shortName>
    </alternativeName>
</protein>
<dbReference type="Pfam" id="PF07973">
    <property type="entry name" value="tRNA_SAD"/>
    <property type="match status" value="1"/>
</dbReference>
<dbReference type="GO" id="GO:0006435">
    <property type="term" value="P:threonyl-tRNA aminoacylation"/>
    <property type="evidence" value="ECO:0007669"/>
    <property type="project" value="UniProtKB-UniRule"/>
</dbReference>
<dbReference type="PANTHER" id="PTHR11451">
    <property type="entry name" value="THREONINE-TRNA LIGASE"/>
    <property type="match status" value="1"/>
</dbReference>
<keyword evidence="4 12" id="KW-0479">Metal-binding</keyword>
<dbReference type="InterPro" id="IPR002320">
    <property type="entry name" value="Thr-tRNA-ligase_IIa"/>
</dbReference>
<comment type="subunit">
    <text evidence="12">Homodimer.</text>
</comment>
<organism evidence="14 15">
    <name type="scientific">Candidatus Uhrbacteria bacterium RIFCSPLOWO2_01_FULL_47_24</name>
    <dbReference type="NCBI Taxonomy" id="1802401"/>
    <lineage>
        <taxon>Bacteria</taxon>
        <taxon>Candidatus Uhriibacteriota</taxon>
    </lineage>
</organism>
<dbReference type="Gene3D" id="3.40.50.800">
    <property type="entry name" value="Anticodon-binding domain"/>
    <property type="match status" value="1"/>
</dbReference>
<dbReference type="InterPro" id="IPR045864">
    <property type="entry name" value="aa-tRNA-synth_II/BPL/LPL"/>
</dbReference>
<keyword evidence="2 12" id="KW-0820">tRNA-binding</keyword>
<dbReference type="Pfam" id="PF03129">
    <property type="entry name" value="HGTP_anticodon"/>
    <property type="match status" value="1"/>
</dbReference>
<evidence type="ECO:0000259" key="13">
    <source>
        <dbReference type="PROSITE" id="PS50862"/>
    </source>
</evidence>
<keyword evidence="8 12" id="KW-0694">RNA-binding</keyword>
<dbReference type="PROSITE" id="PS50862">
    <property type="entry name" value="AA_TRNA_LIGASE_II"/>
    <property type="match status" value="1"/>
</dbReference>
<feature type="binding site" evidence="12">
    <location>
        <position position="492"/>
    </location>
    <ligand>
        <name>Zn(2+)</name>
        <dbReference type="ChEBI" id="CHEBI:29105"/>
        <note>catalytic</note>
    </ligand>
</feature>
<feature type="binding site" evidence="12">
    <location>
        <position position="312"/>
    </location>
    <ligand>
        <name>Zn(2+)</name>
        <dbReference type="ChEBI" id="CHEBI:29105"/>
        <note>catalytic</note>
    </ligand>
</feature>
<dbReference type="CDD" id="cd00860">
    <property type="entry name" value="ThrRS_anticodon"/>
    <property type="match status" value="1"/>
</dbReference>
<dbReference type="FunFam" id="3.30.930.10:FF:000002">
    <property type="entry name" value="Threonine--tRNA ligase"/>
    <property type="match status" value="1"/>
</dbReference>
<evidence type="ECO:0000313" key="15">
    <source>
        <dbReference type="Proteomes" id="UP000176897"/>
    </source>
</evidence>
<dbReference type="Gene3D" id="3.30.930.10">
    <property type="entry name" value="Bira Bifunctional Protein, Domain 2"/>
    <property type="match status" value="1"/>
</dbReference>
<dbReference type="AlphaFoldDB" id="A0A1F7UPC6"/>
<dbReference type="Proteomes" id="UP000176897">
    <property type="component" value="Unassembled WGS sequence"/>
</dbReference>
<evidence type="ECO:0000256" key="8">
    <source>
        <dbReference type="ARBA" id="ARBA00022884"/>
    </source>
</evidence>
<dbReference type="InterPro" id="IPR047246">
    <property type="entry name" value="ThrRS_anticodon"/>
</dbReference>
<comment type="cofactor">
    <cofactor evidence="12">
        <name>Zn(2+)</name>
        <dbReference type="ChEBI" id="CHEBI:29105"/>
    </cofactor>
    <text evidence="12">Binds 1 zinc ion per subunit.</text>
</comment>
<dbReference type="SUPFAM" id="SSF55186">
    <property type="entry name" value="ThrRS/AlaRS common domain"/>
    <property type="match status" value="1"/>
</dbReference>
<sequence length="617" mass="71075">MADEHFPIETVRHSTAHILAGAVLELFPDTKLGVGPVIENGFFYDFDLEHKFTPVDLLKIEKRIKEIQKRKEKFVRREMPLEEAIAYFKGRGQDFKVELLEDIKKHGTTKMDEILHNPPQPSLTLREGEKISTPLKIRGDKGVMKVSVYETGKFIDLCRGPHVEHSGQIGVFKLTSIAGAYWRGSEKNKQLQRIYGLAFYTEDELKKHLEMMAEAEKRDHRKLGEQLDLFTFSDLVGPGLPLWTPKGTFLRNTLDNFVWELRAPYGYQKVEIPHITKKDLYEKSGHWQKFKDELFKITTREGHEFAMKPMNCPHHTQLYARRQFSYRELPQRYANTTTCYRDEQTGELHGLSRVRAFTQDDAHVFCRTSQIGKEISNIWEIIKKFYKAAGFSLTVRLSLHDPAQMDKYLGEEAQWQNAEGQLRAVIKEKREKAIEAKGEAAFYGPKIDFLAKDSLGRQWQVATIQLDMNQPERFDLTCVNEKGEKERIVMIHAAIMGSIERYLSILIEHYGGAFPVWLAPVQVYVGSVGKGHSTAVRKLGKMLSAEGLRVETDDGNDTVGYKIRKAEKQKIPYMLVIGDKEKSLRKLTVRIRGQQKQPQMAVSAFIKRVKKEIENKT</sequence>
<feature type="domain" description="Aminoacyl-transfer RNA synthetases class-II family profile" evidence="13">
    <location>
        <begin position="203"/>
        <end position="515"/>
    </location>
</feature>
<comment type="similarity">
    <text evidence="1 12">Belongs to the class-II aminoacyl-tRNA synthetase family.</text>
</comment>
<evidence type="ECO:0000256" key="1">
    <source>
        <dbReference type="ARBA" id="ARBA00008226"/>
    </source>
</evidence>
<proteinExistence type="inferred from homology"/>
<dbReference type="PRINTS" id="PR01047">
    <property type="entry name" value="TRNASYNTHTHR"/>
</dbReference>
<dbReference type="InterPro" id="IPR018163">
    <property type="entry name" value="Thr/Ala-tRNA-synth_IIc_edit"/>
</dbReference>
<dbReference type="HAMAP" id="MF_00184">
    <property type="entry name" value="Thr_tRNA_synth"/>
    <property type="match status" value="1"/>
</dbReference>
<dbReference type="InterPro" id="IPR033728">
    <property type="entry name" value="ThrRS_core"/>
</dbReference>
<dbReference type="GO" id="GO:0000049">
    <property type="term" value="F:tRNA binding"/>
    <property type="evidence" value="ECO:0007669"/>
    <property type="project" value="UniProtKB-KW"/>
</dbReference>
<evidence type="ECO:0000256" key="9">
    <source>
        <dbReference type="ARBA" id="ARBA00022917"/>
    </source>
</evidence>
<dbReference type="STRING" id="1802401.A3B21_01995"/>
<dbReference type="SMART" id="SM00863">
    <property type="entry name" value="tRNA_SAD"/>
    <property type="match status" value="1"/>
</dbReference>
<name>A0A1F7UPC6_9BACT</name>
<gene>
    <name evidence="12" type="primary">thrS</name>
    <name evidence="14" type="ORF">A3B21_01995</name>
</gene>
<comment type="subcellular location">
    <subcellularLocation>
        <location evidence="12">Cytoplasm</location>
    </subcellularLocation>
</comment>
<keyword evidence="5 12" id="KW-0547">Nucleotide-binding</keyword>
<dbReference type="GO" id="GO:0046872">
    <property type="term" value="F:metal ion binding"/>
    <property type="evidence" value="ECO:0007669"/>
    <property type="project" value="UniProtKB-KW"/>
</dbReference>
<dbReference type="PANTHER" id="PTHR11451:SF44">
    <property type="entry name" value="THREONINE--TRNA LIGASE, CHLOROPLASTIC_MITOCHONDRIAL 2"/>
    <property type="match status" value="1"/>
</dbReference>
<dbReference type="InterPro" id="IPR002314">
    <property type="entry name" value="aa-tRNA-synt_IIb"/>
</dbReference>
<dbReference type="InterPro" id="IPR004154">
    <property type="entry name" value="Anticodon-bd"/>
</dbReference>
<keyword evidence="9 12" id="KW-0648">Protein biosynthesis</keyword>
<reference evidence="14 15" key="1">
    <citation type="journal article" date="2016" name="Nat. Commun.">
        <title>Thousands of microbial genomes shed light on interconnected biogeochemical processes in an aquifer system.</title>
        <authorList>
            <person name="Anantharaman K."/>
            <person name="Brown C.T."/>
            <person name="Hug L.A."/>
            <person name="Sharon I."/>
            <person name="Castelle C.J."/>
            <person name="Probst A.J."/>
            <person name="Thomas B.C."/>
            <person name="Singh A."/>
            <person name="Wilkins M.J."/>
            <person name="Karaoz U."/>
            <person name="Brodie E.L."/>
            <person name="Williams K.H."/>
            <person name="Hubbard S.S."/>
            <person name="Banfield J.F."/>
        </authorList>
    </citation>
    <scope>NUCLEOTIDE SEQUENCE [LARGE SCALE GENOMIC DNA]</scope>
</reference>
<dbReference type="SUPFAM" id="SSF52954">
    <property type="entry name" value="Class II aaRS ABD-related"/>
    <property type="match status" value="1"/>
</dbReference>
<evidence type="ECO:0000256" key="5">
    <source>
        <dbReference type="ARBA" id="ARBA00022741"/>
    </source>
</evidence>
<keyword evidence="3 12" id="KW-0436">Ligase</keyword>
<dbReference type="Gene3D" id="3.30.980.10">
    <property type="entry name" value="Threonyl-trna Synthetase, Chain A, domain 2"/>
    <property type="match status" value="1"/>
</dbReference>
<comment type="caution">
    <text evidence="12">Lacks conserved residue(s) required for the propagation of feature annotation.</text>
</comment>
<evidence type="ECO:0000256" key="12">
    <source>
        <dbReference type="HAMAP-Rule" id="MF_00184"/>
    </source>
</evidence>
<comment type="caution">
    <text evidence="14">The sequence shown here is derived from an EMBL/GenBank/DDBJ whole genome shotgun (WGS) entry which is preliminary data.</text>
</comment>
<dbReference type="InterPro" id="IPR036621">
    <property type="entry name" value="Anticodon-bd_dom_sf"/>
</dbReference>
<dbReference type="SUPFAM" id="SSF55681">
    <property type="entry name" value="Class II aaRS and biotin synthetases"/>
    <property type="match status" value="1"/>
</dbReference>
<evidence type="ECO:0000313" key="14">
    <source>
        <dbReference type="EMBL" id="OGL80126.1"/>
    </source>
</evidence>
<keyword evidence="7 12" id="KW-0067">ATP-binding</keyword>
<dbReference type="GO" id="GO:0004829">
    <property type="term" value="F:threonine-tRNA ligase activity"/>
    <property type="evidence" value="ECO:0007669"/>
    <property type="project" value="UniProtKB-UniRule"/>
</dbReference>
<evidence type="ECO:0000256" key="10">
    <source>
        <dbReference type="ARBA" id="ARBA00023146"/>
    </source>
</evidence>
<keyword evidence="12" id="KW-0963">Cytoplasm</keyword>
<keyword evidence="10 12" id="KW-0030">Aminoacyl-tRNA synthetase</keyword>
<dbReference type="Pfam" id="PF00587">
    <property type="entry name" value="tRNA-synt_2b"/>
    <property type="match status" value="1"/>
</dbReference>
<dbReference type="GO" id="GO:0005524">
    <property type="term" value="F:ATP binding"/>
    <property type="evidence" value="ECO:0007669"/>
    <property type="project" value="UniProtKB-UniRule"/>
</dbReference>
<keyword evidence="6 12" id="KW-0862">Zinc</keyword>
<dbReference type="EMBL" id="MGEJ01000014">
    <property type="protein sequence ID" value="OGL80126.1"/>
    <property type="molecule type" value="Genomic_DNA"/>
</dbReference>
<comment type="catalytic activity">
    <reaction evidence="11 12">
        <text>tRNA(Thr) + L-threonine + ATP = L-threonyl-tRNA(Thr) + AMP + diphosphate + H(+)</text>
        <dbReference type="Rhea" id="RHEA:24624"/>
        <dbReference type="Rhea" id="RHEA-COMP:9670"/>
        <dbReference type="Rhea" id="RHEA-COMP:9704"/>
        <dbReference type="ChEBI" id="CHEBI:15378"/>
        <dbReference type="ChEBI" id="CHEBI:30616"/>
        <dbReference type="ChEBI" id="CHEBI:33019"/>
        <dbReference type="ChEBI" id="CHEBI:57926"/>
        <dbReference type="ChEBI" id="CHEBI:78442"/>
        <dbReference type="ChEBI" id="CHEBI:78534"/>
        <dbReference type="ChEBI" id="CHEBI:456215"/>
        <dbReference type="EC" id="6.1.1.3"/>
    </reaction>
</comment>
<feature type="binding site" evidence="12">
    <location>
        <position position="363"/>
    </location>
    <ligand>
        <name>Zn(2+)</name>
        <dbReference type="ChEBI" id="CHEBI:29105"/>
        <note>catalytic</note>
    </ligand>
</feature>
<accession>A0A1F7UPC6</accession>
<dbReference type="InterPro" id="IPR012947">
    <property type="entry name" value="tRNA_SAD"/>
</dbReference>
<dbReference type="GO" id="GO:0005737">
    <property type="term" value="C:cytoplasm"/>
    <property type="evidence" value="ECO:0007669"/>
    <property type="project" value="UniProtKB-SubCell"/>
</dbReference>
<evidence type="ECO:0000256" key="3">
    <source>
        <dbReference type="ARBA" id="ARBA00022598"/>
    </source>
</evidence>
<evidence type="ECO:0000256" key="4">
    <source>
        <dbReference type="ARBA" id="ARBA00022723"/>
    </source>
</evidence>
<dbReference type="CDD" id="cd00771">
    <property type="entry name" value="ThrRS_core"/>
    <property type="match status" value="1"/>
</dbReference>
<evidence type="ECO:0000256" key="7">
    <source>
        <dbReference type="ARBA" id="ARBA00022840"/>
    </source>
</evidence>